<dbReference type="NCBIfam" id="TIGR01549">
    <property type="entry name" value="HAD-SF-IA-v1"/>
    <property type="match status" value="1"/>
</dbReference>
<comment type="caution">
    <text evidence="1">The sequence shown here is derived from an EMBL/GenBank/DDBJ whole genome shotgun (WGS) entry which is preliminary data.</text>
</comment>
<dbReference type="SFLD" id="SFLDS00003">
    <property type="entry name" value="Haloacid_Dehalogenase"/>
    <property type="match status" value="1"/>
</dbReference>
<dbReference type="InterPro" id="IPR006439">
    <property type="entry name" value="HAD-SF_hydro_IA"/>
</dbReference>
<accession>A0A5B0DY98</accession>
<dbReference type="GO" id="GO:0008967">
    <property type="term" value="F:phosphoglycolate phosphatase activity"/>
    <property type="evidence" value="ECO:0007669"/>
    <property type="project" value="TreeGrafter"/>
</dbReference>
<protein>
    <submittedName>
        <fullName evidence="1">HAD-IA family hydrolase</fullName>
    </submittedName>
</protein>
<dbReference type="PANTHER" id="PTHR43434:SF24">
    <property type="entry name" value="HYDROLASE-RELATED"/>
    <property type="match status" value="1"/>
</dbReference>
<dbReference type="InterPro" id="IPR036412">
    <property type="entry name" value="HAD-like_sf"/>
</dbReference>
<gene>
    <name evidence="1" type="ORF">FPY71_10305</name>
</gene>
<dbReference type="AlphaFoldDB" id="A0A5B0DY98"/>
<dbReference type="InterPro" id="IPR023214">
    <property type="entry name" value="HAD_sf"/>
</dbReference>
<dbReference type="InterPro" id="IPR050155">
    <property type="entry name" value="HAD-like_hydrolase_sf"/>
</dbReference>
<dbReference type="OrthoDB" id="9782449at2"/>
<name>A0A5B0DY98_9HYPH</name>
<dbReference type="Gene3D" id="3.40.50.1000">
    <property type="entry name" value="HAD superfamily/HAD-like"/>
    <property type="match status" value="1"/>
</dbReference>
<dbReference type="EMBL" id="VTWH01000002">
    <property type="protein sequence ID" value="KAA0970855.1"/>
    <property type="molecule type" value="Genomic_DNA"/>
</dbReference>
<dbReference type="Proteomes" id="UP000324738">
    <property type="component" value="Unassembled WGS sequence"/>
</dbReference>
<organism evidence="1 2">
    <name type="scientific">Aureimonas fodinaquatilis</name>
    <dbReference type="NCBI Taxonomy" id="2565783"/>
    <lineage>
        <taxon>Bacteria</taxon>
        <taxon>Pseudomonadati</taxon>
        <taxon>Pseudomonadota</taxon>
        <taxon>Alphaproteobacteria</taxon>
        <taxon>Hyphomicrobiales</taxon>
        <taxon>Aurantimonadaceae</taxon>
        <taxon>Aureimonas</taxon>
    </lineage>
</organism>
<dbReference type="SFLD" id="SFLDG01135">
    <property type="entry name" value="C1.5.6:_HAD__Beta-PGM__Phospha"/>
    <property type="match status" value="1"/>
</dbReference>
<dbReference type="PANTHER" id="PTHR43434">
    <property type="entry name" value="PHOSPHOGLYCOLATE PHOSPHATASE"/>
    <property type="match status" value="1"/>
</dbReference>
<dbReference type="InterPro" id="IPR023198">
    <property type="entry name" value="PGP-like_dom2"/>
</dbReference>
<dbReference type="InterPro" id="IPR041492">
    <property type="entry name" value="HAD_2"/>
</dbReference>
<dbReference type="Pfam" id="PF13419">
    <property type="entry name" value="HAD_2"/>
    <property type="match status" value="1"/>
</dbReference>
<evidence type="ECO:0000313" key="1">
    <source>
        <dbReference type="EMBL" id="KAA0970855.1"/>
    </source>
</evidence>
<keyword evidence="1" id="KW-0378">Hydrolase</keyword>
<dbReference type="SUPFAM" id="SSF56784">
    <property type="entry name" value="HAD-like"/>
    <property type="match status" value="1"/>
</dbReference>
<keyword evidence="2" id="KW-1185">Reference proteome</keyword>
<dbReference type="RefSeq" id="WP_149300168.1">
    <property type="nucleotide sequence ID" value="NZ_VTWH01000002.1"/>
</dbReference>
<dbReference type="GO" id="GO:0006281">
    <property type="term" value="P:DNA repair"/>
    <property type="evidence" value="ECO:0007669"/>
    <property type="project" value="TreeGrafter"/>
</dbReference>
<proteinExistence type="predicted"/>
<evidence type="ECO:0000313" key="2">
    <source>
        <dbReference type="Proteomes" id="UP000324738"/>
    </source>
</evidence>
<dbReference type="Gene3D" id="1.10.150.240">
    <property type="entry name" value="Putative phosphatase, domain 2"/>
    <property type="match status" value="1"/>
</dbReference>
<sequence>MRLVLFDCDGTIADSFAVICSTMRDALVRQGVAPPSDEAIHRIIGLSLPEAMHRLVGGISMTQAQELAERYRESFRAARQAGLVDEPLYDGMADLVRQLAQQHDVVIGMVTGKSRIGARNVLEAHGLEDLFQVVRTADDCPSKPDPAMVLECCEAVAVAPARTVVVGDASFDMAMASAAGAMGLGVAWGACTPEQLLQAGAAHVAEDVAHLELLLHNWAGAPASRTGTFS</sequence>
<reference evidence="1 2" key="1">
    <citation type="submission" date="2019-08" db="EMBL/GenBank/DDBJ databases">
        <title>Aureimonas fodiniaquatilis sp. nov., isolated from a coal mine wastewater.</title>
        <authorList>
            <person name="Kim W."/>
        </authorList>
    </citation>
    <scope>NUCLEOTIDE SEQUENCE [LARGE SCALE GENOMIC DNA]</scope>
    <source>
        <strain evidence="1 2">CAU 1482</strain>
    </source>
</reference>
<dbReference type="SFLD" id="SFLDG01129">
    <property type="entry name" value="C1.5:_HAD__Beta-PGM__Phosphata"/>
    <property type="match status" value="1"/>
</dbReference>
<dbReference type="GO" id="GO:0005829">
    <property type="term" value="C:cytosol"/>
    <property type="evidence" value="ECO:0007669"/>
    <property type="project" value="TreeGrafter"/>
</dbReference>